<comment type="caution">
    <text evidence="2">The sequence shown here is derived from an EMBL/GenBank/DDBJ whole genome shotgun (WGS) entry which is preliminary data.</text>
</comment>
<dbReference type="Proteomes" id="UP001546774">
    <property type="component" value="Unassembled WGS sequence"/>
</dbReference>
<evidence type="ECO:0000313" key="2">
    <source>
        <dbReference type="EMBL" id="MEQ2555647.1"/>
    </source>
</evidence>
<keyword evidence="1" id="KW-0472">Membrane</keyword>
<evidence type="ECO:0000256" key="1">
    <source>
        <dbReference type="SAM" id="Phobius"/>
    </source>
</evidence>
<accession>A0ABV1H8J3</accession>
<keyword evidence="1" id="KW-0812">Transmembrane</keyword>
<dbReference type="NCBIfam" id="TIGR03063">
    <property type="entry name" value="srtB_target"/>
    <property type="match status" value="1"/>
</dbReference>
<keyword evidence="1" id="KW-1133">Transmembrane helix</keyword>
<feature type="transmembrane region" description="Helical" evidence="1">
    <location>
        <begin position="116"/>
        <end position="135"/>
    </location>
</feature>
<sequence length="144" mass="15564">MVVVDISILRGTEFVHQFPGGVEVTLDIPAGYEEANTKVFRMEADGTATDMQAVCKDGKAVFVTNHFSTYVIAEQAKTAEEAPKVVNENVSTAQTEAAKAENTKNETVKTGDTANAGLYVMLMAVMFIGAGVLVIRKRKDLFTK</sequence>
<dbReference type="NCBIfam" id="TIGR01167">
    <property type="entry name" value="LPXTG_anchor"/>
    <property type="match status" value="1"/>
</dbReference>
<keyword evidence="3" id="KW-1185">Reference proteome</keyword>
<organism evidence="2 3">
    <name type="scientific">Lachnospira intestinalis</name>
    <dbReference type="NCBI Taxonomy" id="3133158"/>
    <lineage>
        <taxon>Bacteria</taxon>
        <taxon>Bacillati</taxon>
        <taxon>Bacillota</taxon>
        <taxon>Clostridia</taxon>
        <taxon>Lachnospirales</taxon>
        <taxon>Lachnospiraceae</taxon>
        <taxon>Lachnospira</taxon>
    </lineage>
</organism>
<name>A0ABV1H8J3_9FIRM</name>
<evidence type="ECO:0000313" key="3">
    <source>
        <dbReference type="Proteomes" id="UP001546774"/>
    </source>
</evidence>
<proteinExistence type="predicted"/>
<dbReference type="EMBL" id="JBBMFS010000010">
    <property type="protein sequence ID" value="MEQ2555647.1"/>
    <property type="molecule type" value="Genomic_DNA"/>
</dbReference>
<gene>
    <name evidence="2" type="ORF">WMO37_11625</name>
</gene>
<protein>
    <submittedName>
        <fullName evidence="2">Sortase B protein-sorting domain-containing protein</fullName>
    </submittedName>
</protein>
<dbReference type="InterPro" id="IPR017502">
    <property type="entry name" value="Sortase_SrtB_target"/>
</dbReference>
<reference evidence="2" key="1">
    <citation type="submission" date="2024-03" db="EMBL/GenBank/DDBJ databases">
        <title>Human intestinal bacterial collection.</title>
        <authorList>
            <person name="Pauvert C."/>
            <person name="Hitch T.C.A."/>
            <person name="Clavel T."/>
        </authorList>
    </citation>
    <scope>NUCLEOTIDE SEQUENCE [LARGE SCALE GENOMIC DNA]</scope>
    <source>
        <strain evidence="2">CLA-AA-H89B</strain>
    </source>
</reference>